<dbReference type="PROSITE" id="PS50082">
    <property type="entry name" value="WD_REPEATS_2"/>
    <property type="match status" value="4"/>
</dbReference>
<dbReference type="InterPro" id="IPR015943">
    <property type="entry name" value="WD40/YVTN_repeat-like_dom_sf"/>
</dbReference>
<dbReference type="Proteomes" id="UP000256779">
    <property type="component" value="Unassembled WGS sequence"/>
</dbReference>
<dbReference type="PROSITE" id="PS50294">
    <property type="entry name" value="WD_REPEATS_REGION"/>
    <property type="match status" value="3"/>
</dbReference>
<dbReference type="AlphaFoldDB" id="A0A3D9KWJ2"/>
<feature type="repeat" description="WD" evidence="3">
    <location>
        <begin position="266"/>
        <end position="303"/>
    </location>
</feature>
<dbReference type="SUPFAM" id="SSF50978">
    <property type="entry name" value="WD40 repeat-like"/>
    <property type="match status" value="1"/>
</dbReference>
<organism evidence="4 5">
    <name type="scientific">Marinoscillum furvescens DSM 4134</name>
    <dbReference type="NCBI Taxonomy" id="1122208"/>
    <lineage>
        <taxon>Bacteria</taxon>
        <taxon>Pseudomonadati</taxon>
        <taxon>Bacteroidota</taxon>
        <taxon>Cytophagia</taxon>
        <taxon>Cytophagales</taxon>
        <taxon>Reichenbachiellaceae</taxon>
        <taxon>Marinoscillum</taxon>
    </lineage>
</organism>
<dbReference type="PRINTS" id="PR00320">
    <property type="entry name" value="GPROTEINBRPT"/>
</dbReference>
<dbReference type="PANTHER" id="PTHR19848:SF8">
    <property type="entry name" value="F-BOX AND WD REPEAT DOMAIN CONTAINING 7"/>
    <property type="match status" value="1"/>
</dbReference>
<keyword evidence="1 3" id="KW-0853">WD repeat</keyword>
<sequence length="303" mass="34342">MSPIQVKKHHTLTGHKDSLYVLCAYDESRFFSAGGDGMVVLWDLQAPEVGKMIVKVPASIYALSYSNRQDKLVVGQNFSGIHVVDVESKKEIGSVALTKAAIFDVQSTDQYIYVATGDGEVFKLDWELKVHQKARLSGEHARSLAIHEERNELAVGYSDSMIRILALDDLQVKQEISAHDKSVFTLQYHPQMPILMSGSRDARFKLWDIDNGYNFVEEVVGHMYTINHIAFEPSGDHFVTCSMDKSIKVWDANEFRLLKVIDKARHAGHGTSVNKLLWMQYHNWLVSCSDDRTISIWEVTNTH</sequence>
<dbReference type="InterPro" id="IPR020472">
    <property type="entry name" value="WD40_PAC1"/>
</dbReference>
<dbReference type="Gene3D" id="2.130.10.10">
    <property type="entry name" value="YVTN repeat-like/Quinoprotein amine dehydrogenase"/>
    <property type="match status" value="2"/>
</dbReference>
<keyword evidence="5" id="KW-1185">Reference proteome</keyword>
<evidence type="ECO:0000313" key="4">
    <source>
        <dbReference type="EMBL" id="RED92643.1"/>
    </source>
</evidence>
<dbReference type="InterPro" id="IPR001680">
    <property type="entry name" value="WD40_rpt"/>
</dbReference>
<evidence type="ECO:0000313" key="5">
    <source>
        <dbReference type="Proteomes" id="UP000256779"/>
    </source>
</evidence>
<dbReference type="RefSeq" id="WP_115870181.1">
    <property type="nucleotide sequence ID" value="NZ_QREG01000029.1"/>
</dbReference>
<feature type="repeat" description="WD" evidence="3">
    <location>
        <begin position="219"/>
        <end position="260"/>
    </location>
</feature>
<accession>A0A3D9KWJ2</accession>
<feature type="repeat" description="WD" evidence="3">
    <location>
        <begin position="176"/>
        <end position="217"/>
    </location>
</feature>
<evidence type="ECO:0000256" key="2">
    <source>
        <dbReference type="ARBA" id="ARBA00022737"/>
    </source>
</evidence>
<comment type="caution">
    <text evidence="4">The sequence shown here is derived from an EMBL/GenBank/DDBJ whole genome shotgun (WGS) entry which is preliminary data.</text>
</comment>
<protein>
    <submittedName>
        <fullName evidence="4">WD-40 repeat-containing protein</fullName>
    </submittedName>
</protein>
<feature type="repeat" description="WD" evidence="3">
    <location>
        <begin position="12"/>
        <end position="52"/>
    </location>
</feature>
<dbReference type="EMBL" id="QREG01000029">
    <property type="protein sequence ID" value="RED92643.1"/>
    <property type="molecule type" value="Genomic_DNA"/>
</dbReference>
<reference evidence="4 5" key="1">
    <citation type="submission" date="2018-07" db="EMBL/GenBank/DDBJ databases">
        <title>Genomic Encyclopedia of Type Strains, Phase IV (KMG-IV): sequencing the most valuable type-strain genomes for metagenomic binning, comparative biology and taxonomic classification.</title>
        <authorList>
            <person name="Goeker M."/>
        </authorList>
    </citation>
    <scope>NUCLEOTIDE SEQUENCE [LARGE SCALE GENOMIC DNA]</scope>
    <source>
        <strain evidence="4 5">DSM 4134</strain>
    </source>
</reference>
<dbReference type="InterPro" id="IPR036322">
    <property type="entry name" value="WD40_repeat_dom_sf"/>
</dbReference>
<dbReference type="PANTHER" id="PTHR19848">
    <property type="entry name" value="WD40 REPEAT PROTEIN"/>
    <property type="match status" value="1"/>
</dbReference>
<dbReference type="SMART" id="SM00320">
    <property type="entry name" value="WD40"/>
    <property type="match status" value="5"/>
</dbReference>
<evidence type="ECO:0000256" key="1">
    <source>
        <dbReference type="ARBA" id="ARBA00022574"/>
    </source>
</evidence>
<gene>
    <name evidence="4" type="ORF">C7460_12930</name>
</gene>
<evidence type="ECO:0000256" key="3">
    <source>
        <dbReference type="PROSITE-ProRule" id="PRU00221"/>
    </source>
</evidence>
<dbReference type="Pfam" id="PF00400">
    <property type="entry name" value="WD40"/>
    <property type="match status" value="4"/>
</dbReference>
<dbReference type="InterPro" id="IPR019775">
    <property type="entry name" value="WD40_repeat_CS"/>
</dbReference>
<dbReference type="OrthoDB" id="933690at2"/>
<keyword evidence="2" id="KW-0677">Repeat</keyword>
<dbReference type="PROSITE" id="PS00678">
    <property type="entry name" value="WD_REPEATS_1"/>
    <property type="match status" value="1"/>
</dbReference>
<proteinExistence type="predicted"/>
<name>A0A3D9KWJ2_MARFU</name>